<dbReference type="GO" id="GO:0099621">
    <property type="term" value="F:undecaprenyl-phosphate 4-deoxy-4-formamido-L-arabinose transferase activity"/>
    <property type="evidence" value="ECO:0007669"/>
    <property type="project" value="TreeGrafter"/>
</dbReference>
<evidence type="ECO:0000256" key="1">
    <source>
        <dbReference type="ARBA" id="ARBA00022475"/>
    </source>
</evidence>
<dbReference type="Gene3D" id="3.90.550.10">
    <property type="entry name" value="Spore Coat Polysaccharide Biosynthesis Protein SpsA, Chain A"/>
    <property type="match status" value="1"/>
</dbReference>
<dbReference type="Pfam" id="PF00535">
    <property type="entry name" value="Glycos_transf_2"/>
    <property type="match status" value="1"/>
</dbReference>
<dbReference type="InterPro" id="IPR029044">
    <property type="entry name" value="Nucleotide-diphossugar_trans"/>
</dbReference>
<dbReference type="EMBL" id="JASCXX010000008">
    <property type="protein sequence ID" value="MDI6449090.1"/>
    <property type="molecule type" value="Genomic_DNA"/>
</dbReference>
<keyword evidence="3" id="KW-0808">Transferase</keyword>
<keyword evidence="10" id="KW-1185">Reference proteome</keyword>
<organism evidence="9 10">
    <name type="scientific">Anaerobaca lacustris</name>
    <dbReference type="NCBI Taxonomy" id="3044600"/>
    <lineage>
        <taxon>Bacteria</taxon>
        <taxon>Pseudomonadati</taxon>
        <taxon>Planctomycetota</taxon>
        <taxon>Phycisphaerae</taxon>
        <taxon>Sedimentisphaerales</taxon>
        <taxon>Anaerobacaceae</taxon>
        <taxon>Anaerobaca</taxon>
    </lineage>
</organism>
<sequence length="247" mass="28066">MVQTDRPASGQGERRSPVSISVFFPCYNEQANVARVAEQAVGVLDELDADYEIILVDDGSADDTGRIADEIAAGNDRIRVIHHERNLGYGAALQSGFRAARKELVFYTDGDGQFDIGEMPALLPLMSDYDIVSCYRIDRQDNLVRKINGWLWTRVVGLVFSMRVRDVDCAFKLYRRRLFDEITMESTGALIDTEILARAIRKGYTITQKGVHHYPRTAGRQTGANLRVVLRAFQELWRLRRRIAREP</sequence>
<keyword evidence="1" id="KW-1003">Cell membrane</keyword>
<evidence type="ECO:0000256" key="2">
    <source>
        <dbReference type="ARBA" id="ARBA00022676"/>
    </source>
</evidence>
<evidence type="ECO:0000256" key="4">
    <source>
        <dbReference type="ARBA" id="ARBA00022692"/>
    </source>
</evidence>
<accession>A0AAW6TWT4</accession>
<evidence type="ECO:0000313" key="10">
    <source>
        <dbReference type="Proteomes" id="UP001431776"/>
    </source>
</evidence>
<dbReference type="Proteomes" id="UP001431776">
    <property type="component" value="Unassembled WGS sequence"/>
</dbReference>
<dbReference type="CDD" id="cd04179">
    <property type="entry name" value="DPM_DPG-synthase_like"/>
    <property type="match status" value="1"/>
</dbReference>
<comment type="caution">
    <text evidence="9">The sequence shown here is derived from an EMBL/GenBank/DDBJ whole genome shotgun (WGS) entry which is preliminary data.</text>
</comment>
<dbReference type="PANTHER" id="PTHR48090:SF3">
    <property type="entry name" value="UNDECAPRENYL-PHOSPHATE 4-DEOXY-4-FORMAMIDO-L-ARABINOSE TRANSFERASE"/>
    <property type="match status" value="1"/>
</dbReference>
<dbReference type="GO" id="GO:0009103">
    <property type="term" value="P:lipopolysaccharide biosynthetic process"/>
    <property type="evidence" value="ECO:0007669"/>
    <property type="project" value="UniProtKB-KW"/>
</dbReference>
<proteinExistence type="predicted"/>
<gene>
    <name evidence="9" type="ORF">QJ522_08545</name>
</gene>
<keyword evidence="7" id="KW-0472">Membrane</keyword>
<keyword evidence="5" id="KW-0448">Lipopolysaccharide biosynthesis</keyword>
<evidence type="ECO:0000313" key="9">
    <source>
        <dbReference type="EMBL" id="MDI6449090.1"/>
    </source>
</evidence>
<evidence type="ECO:0000259" key="8">
    <source>
        <dbReference type="Pfam" id="PF00535"/>
    </source>
</evidence>
<keyword evidence="2" id="KW-0328">Glycosyltransferase</keyword>
<dbReference type="InterPro" id="IPR050256">
    <property type="entry name" value="Glycosyltransferase_2"/>
</dbReference>
<evidence type="ECO:0000256" key="7">
    <source>
        <dbReference type="ARBA" id="ARBA00023136"/>
    </source>
</evidence>
<dbReference type="AlphaFoldDB" id="A0AAW6TWT4"/>
<evidence type="ECO:0000256" key="3">
    <source>
        <dbReference type="ARBA" id="ARBA00022679"/>
    </source>
</evidence>
<name>A0AAW6TWT4_9BACT</name>
<dbReference type="GO" id="GO:0005886">
    <property type="term" value="C:plasma membrane"/>
    <property type="evidence" value="ECO:0007669"/>
    <property type="project" value="TreeGrafter"/>
</dbReference>
<dbReference type="SUPFAM" id="SSF53448">
    <property type="entry name" value="Nucleotide-diphospho-sugar transferases"/>
    <property type="match status" value="1"/>
</dbReference>
<reference evidence="9" key="1">
    <citation type="submission" date="2023-05" db="EMBL/GenBank/DDBJ databases">
        <title>Anaerotaeda fermentans gen. nov., sp. nov., a novel anaerobic planctomycete of the new family within the order Sedimentisphaerales isolated from Taman Peninsula, Russia.</title>
        <authorList>
            <person name="Khomyakova M.A."/>
            <person name="Merkel A.Y."/>
            <person name="Slobodkin A.I."/>
        </authorList>
    </citation>
    <scope>NUCLEOTIDE SEQUENCE</scope>
    <source>
        <strain evidence="9">M17dextr</strain>
    </source>
</reference>
<keyword evidence="4" id="KW-0812">Transmembrane</keyword>
<keyword evidence="6" id="KW-1133">Transmembrane helix</keyword>
<protein>
    <submittedName>
        <fullName evidence="9">Glycosyltransferase family 2 protein</fullName>
    </submittedName>
</protein>
<evidence type="ECO:0000256" key="6">
    <source>
        <dbReference type="ARBA" id="ARBA00022989"/>
    </source>
</evidence>
<dbReference type="InterPro" id="IPR001173">
    <property type="entry name" value="Glyco_trans_2-like"/>
</dbReference>
<feature type="domain" description="Glycosyltransferase 2-like" evidence="8">
    <location>
        <begin position="21"/>
        <end position="182"/>
    </location>
</feature>
<evidence type="ECO:0000256" key="5">
    <source>
        <dbReference type="ARBA" id="ARBA00022985"/>
    </source>
</evidence>
<dbReference type="RefSeq" id="WP_349244498.1">
    <property type="nucleotide sequence ID" value="NZ_JASCXX010000008.1"/>
</dbReference>
<dbReference type="PANTHER" id="PTHR48090">
    <property type="entry name" value="UNDECAPRENYL-PHOSPHATE 4-DEOXY-4-FORMAMIDO-L-ARABINOSE TRANSFERASE-RELATED"/>
    <property type="match status" value="1"/>
</dbReference>